<sequence>MIKELEEVLSKLQDENVIIGADMNAHRVRWGYRTNNNRGGYQVDNFIAEKNLQLLNSPGAEPTFQRHNAEGWSALTLASNPTLVNMCDWEVKENESFSDHNFIKIIIRSETHILSYLRFKTKFGGHKKFHTHFKEEINKLLEIIHNADTIKDLNATTEKLQLEILDSCLLSYKIKEIPKTLNISWWNQSLEIKKKELNAMRRRVKKSTGETREHYQKVY</sequence>
<name>A0A4Y2GD09_ARAVE</name>
<dbReference type="InterPro" id="IPR036691">
    <property type="entry name" value="Endo/exonu/phosph_ase_sf"/>
</dbReference>
<organism evidence="2 3">
    <name type="scientific">Araneus ventricosus</name>
    <name type="common">Orbweaver spider</name>
    <name type="synonym">Epeira ventricosa</name>
    <dbReference type="NCBI Taxonomy" id="182803"/>
    <lineage>
        <taxon>Eukaryota</taxon>
        <taxon>Metazoa</taxon>
        <taxon>Ecdysozoa</taxon>
        <taxon>Arthropoda</taxon>
        <taxon>Chelicerata</taxon>
        <taxon>Arachnida</taxon>
        <taxon>Araneae</taxon>
        <taxon>Araneomorphae</taxon>
        <taxon>Entelegynae</taxon>
        <taxon>Araneoidea</taxon>
        <taxon>Araneidae</taxon>
        <taxon>Araneus</taxon>
    </lineage>
</organism>
<comment type="caution">
    <text evidence="2">The sequence shown here is derived from an EMBL/GenBank/DDBJ whole genome shotgun (WGS) entry which is preliminary data.</text>
</comment>
<reference evidence="2 3" key="1">
    <citation type="journal article" date="2019" name="Sci. Rep.">
        <title>Orb-weaving spider Araneus ventricosus genome elucidates the spidroin gene catalogue.</title>
        <authorList>
            <person name="Kono N."/>
            <person name="Nakamura H."/>
            <person name="Ohtoshi R."/>
            <person name="Moran D.A.P."/>
            <person name="Shinohara A."/>
            <person name="Yoshida Y."/>
            <person name="Fujiwara M."/>
            <person name="Mori M."/>
            <person name="Tomita M."/>
            <person name="Arakawa K."/>
        </authorList>
    </citation>
    <scope>NUCLEOTIDE SEQUENCE [LARGE SCALE GENOMIC DNA]</scope>
</reference>
<evidence type="ECO:0000313" key="3">
    <source>
        <dbReference type="Proteomes" id="UP000499080"/>
    </source>
</evidence>
<feature type="domain" description="Endonuclease/exonuclease/phosphatase" evidence="1">
    <location>
        <begin position="2"/>
        <end position="103"/>
    </location>
</feature>
<dbReference type="OrthoDB" id="6437148at2759"/>
<dbReference type="Gene3D" id="3.60.10.10">
    <property type="entry name" value="Endonuclease/exonuclease/phosphatase"/>
    <property type="match status" value="1"/>
</dbReference>
<dbReference type="GO" id="GO:0003824">
    <property type="term" value="F:catalytic activity"/>
    <property type="evidence" value="ECO:0007669"/>
    <property type="project" value="InterPro"/>
</dbReference>
<proteinExistence type="predicted"/>
<gene>
    <name evidence="2" type="ORF">AVEN_197040_1</name>
</gene>
<protein>
    <recommendedName>
        <fullName evidence="1">Endonuclease/exonuclease/phosphatase domain-containing protein</fullName>
    </recommendedName>
</protein>
<evidence type="ECO:0000313" key="2">
    <source>
        <dbReference type="EMBL" id="GBM51483.1"/>
    </source>
</evidence>
<dbReference type="Proteomes" id="UP000499080">
    <property type="component" value="Unassembled WGS sequence"/>
</dbReference>
<keyword evidence="3" id="KW-1185">Reference proteome</keyword>
<accession>A0A4Y2GD09</accession>
<evidence type="ECO:0000259" key="1">
    <source>
        <dbReference type="Pfam" id="PF14529"/>
    </source>
</evidence>
<dbReference type="InterPro" id="IPR005135">
    <property type="entry name" value="Endo/exonuclease/phosphatase"/>
</dbReference>
<dbReference type="AlphaFoldDB" id="A0A4Y2GD09"/>
<dbReference type="EMBL" id="BGPR01001338">
    <property type="protein sequence ID" value="GBM51483.1"/>
    <property type="molecule type" value="Genomic_DNA"/>
</dbReference>
<dbReference type="SUPFAM" id="SSF56219">
    <property type="entry name" value="DNase I-like"/>
    <property type="match status" value="1"/>
</dbReference>
<dbReference type="Pfam" id="PF14529">
    <property type="entry name" value="Exo_endo_phos_2"/>
    <property type="match status" value="1"/>
</dbReference>